<protein>
    <submittedName>
        <fullName evidence="1">Uncharacterized protein</fullName>
    </submittedName>
</protein>
<gene>
    <name evidence="1" type="ORF">LCGC14_0872340</name>
</gene>
<sequence>MILIVTLKADVANEQQADNYLAALKQWLSDKPGIKGKSELKIDKSGELKTL</sequence>
<dbReference type="AlphaFoldDB" id="A0A0F9PPV7"/>
<accession>A0A0F9PPV7</accession>
<proteinExistence type="predicted"/>
<comment type="caution">
    <text evidence="1">The sequence shown here is derived from an EMBL/GenBank/DDBJ whole genome shotgun (WGS) entry which is preliminary data.</text>
</comment>
<name>A0A0F9PPV7_9ZZZZ</name>
<organism evidence="1">
    <name type="scientific">marine sediment metagenome</name>
    <dbReference type="NCBI Taxonomy" id="412755"/>
    <lineage>
        <taxon>unclassified sequences</taxon>
        <taxon>metagenomes</taxon>
        <taxon>ecological metagenomes</taxon>
    </lineage>
</organism>
<reference evidence="1" key="1">
    <citation type="journal article" date="2015" name="Nature">
        <title>Complex archaea that bridge the gap between prokaryotes and eukaryotes.</title>
        <authorList>
            <person name="Spang A."/>
            <person name="Saw J.H."/>
            <person name="Jorgensen S.L."/>
            <person name="Zaremba-Niedzwiedzka K."/>
            <person name="Martijn J."/>
            <person name="Lind A.E."/>
            <person name="van Eijk R."/>
            <person name="Schleper C."/>
            <person name="Guy L."/>
            <person name="Ettema T.J."/>
        </authorList>
    </citation>
    <scope>NUCLEOTIDE SEQUENCE</scope>
</reference>
<dbReference type="EMBL" id="LAZR01002702">
    <property type="protein sequence ID" value="KKN26667.1"/>
    <property type="molecule type" value="Genomic_DNA"/>
</dbReference>
<evidence type="ECO:0000313" key="1">
    <source>
        <dbReference type="EMBL" id="KKN26667.1"/>
    </source>
</evidence>